<feature type="region of interest" description="Disordered" evidence="1">
    <location>
        <begin position="96"/>
        <end position="132"/>
    </location>
</feature>
<gene>
    <name evidence="2" type="ORF">GCM10009850_102020</name>
</gene>
<proteinExistence type="predicted"/>
<evidence type="ECO:0000256" key="1">
    <source>
        <dbReference type="SAM" id="MobiDB-lite"/>
    </source>
</evidence>
<sequence>MDRQDEALMNNLAEAIMGIRIPDAPTIRQAAVEPYLASDGEAALKAVIIADAPDENGWSAEFTHALRRQVNTLAVEHHFAERVYVTLFTQEDVSELAKDNRWPGCPAPDRDDPGPGWRRSAQLDNPLNMPGS</sequence>
<evidence type="ECO:0000313" key="2">
    <source>
        <dbReference type="EMBL" id="GAA2214737.1"/>
    </source>
</evidence>
<organism evidence="2 3">
    <name type="scientific">Nonomuraea monospora</name>
    <dbReference type="NCBI Taxonomy" id="568818"/>
    <lineage>
        <taxon>Bacteria</taxon>
        <taxon>Bacillati</taxon>
        <taxon>Actinomycetota</taxon>
        <taxon>Actinomycetes</taxon>
        <taxon>Streptosporangiales</taxon>
        <taxon>Streptosporangiaceae</taxon>
        <taxon>Nonomuraea</taxon>
    </lineage>
</organism>
<dbReference type="EMBL" id="BAAAQX010000043">
    <property type="protein sequence ID" value="GAA2214737.1"/>
    <property type="molecule type" value="Genomic_DNA"/>
</dbReference>
<comment type="caution">
    <text evidence="2">The sequence shown here is derived from an EMBL/GenBank/DDBJ whole genome shotgun (WGS) entry which is preliminary data.</text>
</comment>
<keyword evidence="3" id="KW-1185">Reference proteome</keyword>
<protein>
    <submittedName>
        <fullName evidence="2">Uncharacterized protein</fullName>
    </submittedName>
</protein>
<evidence type="ECO:0000313" key="3">
    <source>
        <dbReference type="Proteomes" id="UP001499843"/>
    </source>
</evidence>
<accession>A0ABP5PWL3</accession>
<dbReference type="Proteomes" id="UP001499843">
    <property type="component" value="Unassembled WGS sequence"/>
</dbReference>
<name>A0ABP5PWL3_9ACTN</name>
<reference evidence="3" key="1">
    <citation type="journal article" date="2019" name="Int. J. Syst. Evol. Microbiol.">
        <title>The Global Catalogue of Microorganisms (GCM) 10K type strain sequencing project: providing services to taxonomists for standard genome sequencing and annotation.</title>
        <authorList>
            <consortium name="The Broad Institute Genomics Platform"/>
            <consortium name="The Broad Institute Genome Sequencing Center for Infectious Disease"/>
            <person name="Wu L."/>
            <person name="Ma J."/>
        </authorList>
    </citation>
    <scope>NUCLEOTIDE SEQUENCE [LARGE SCALE GENOMIC DNA]</scope>
    <source>
        <strain evidence="3">JCM 16114</strain>
    </source>
</reference>